<dbReference type="GO" id="GO:0005840">
    <property type="term" value="C:ribosome"/>
    <property type="evidence" value="ECO:0007669"/>
    <property type="project" value="UniProtKB-KW"/>
</dbReference>
<dbReference type="InterPro" id="IPR016181">
    <property type="entry name" value="Acyl_CoA_acyltransferase"/>
</dbReference>
<dbReference type="Proteomes" id="UP000199470">
    <property type="component" value="Unassembled WGS sequence"/>
</dbReference>
<dbReference type="CDD" id="cd04301">
    <property type="entry name" value="NAT_SF"/>
    <property type="match status" value="1"/>
</dbReference>
<evidence type="ECO:0000259" key="3">
    <source>
        <dbReference type="PROSITE" id="PS51186"/>
    </source>
</evidence>
<dbReference type="AlphaFoldDB" id="A0A1I4Q553"/>
<dbReference type="GO" id="GO:0016747">
    <property type="term" value="F:acyltransferase activity, transferring groups other than amino-acyl groups"/>
    <property type="evidence" value="ECO:0007669"/>
    <property type="project" value="InterPro"/>
</dbReference>
<dbReference type="InterPro" id="IPR050832">
    <property type="entry name" value="Bact_Acetyltransf"/>
</dbReference>
<dbReference type="RefSeq" id="WP_342742527.1">
    <property type="nucleotide sequence ID" value="NZ_FOTW01000018.1"/>
</dbReference>
<keyword evidence="5" id="KW-1185">Reference proteome</keyword>
<dbReference type="STRING" id="758825.SAMN02982985_03732"/>
<feature type="domain" description="N-acetyltransferase" evidence="3">
    <location>
        <begin position="5"/>
        <end position="148"/>
    </location>
</feature>
<dbReference type="Gene3D" id="3.40.630.30">
    <property type="match status" value="1"/>
</dbReference>
<keyword evidence="2" id="KW-0012">Acyltransferase</keyword>
<dbReference type="Pfam" id="PF00583">
    <property type="entry name" value="Acetyltransf_1"/>
    <property type="match status" value="1"/>
</dbReference>
<proteinExistence type="predicted"/>
<accession>A0A1I4Q553</accession>
<dbReference type="PROSITE" id="PS51186">
    <property type="entry name" value="GNAT"/>
    <property type="match status" value="1"/>
</dbReference>
<name>A0A1I4Q553_9BURK</name>
<dbReference type="SUPFAM" id="SSF55729">
    <property type="entry name" value="Acyl-CoA N-acyltransferases (Nat)"/>
    <property type="match status" value="1"/>
</dbReference>
<dbReference type="PANTHER" id="PTHR43877">
    <property type="entry name" value="AMINOALKYLPHOSPHONATE N-ACETYLTRANSFERASE-RELATED-RELATED"/>
    <property type="match status" value="1"/>
</dbReference>
<evidence type="ECO:0000313" key="5">
    <source>
        <dbReference type="Proteomes" id="UP000199470"/>
    </source>
</evidence>
<protein>
    <submittedName>
        <fullName evidence="4">Ribosomal protein S18 acetylase RimI</fullName>
    </submittedName>
</protein>
<dbReference type="InterPro" id="IPR000182">
    <property type="entry name" value="GNAT_dom"/>
</dbReference>
<keyword evidence="4" id="KW-0687">Ribonucleoprotein</keyword>
<evidence type="ECO:0000256" key="1">
    <source>
        <dbReference type="ARBA" id="ARBA00022679"/>
    </source>
</evidence>
<keyword evidence="4" id="KW-0689">Ribosomal protein</keyword>
<organism evidence="4 5">
    <name type="scientific">Rugamonas rubra</name>
    <dbReference type="NCBI Taxonomy" id="758825"/>
    <lineage>
        <taxon>Bacteria</taxon>
        <taxon>Pseudomonadati</taxon>
        <taxon>Pseudomonadota</taxon>
        <taxon>Betaproteobacteria</taxon>
        <taxon>Burkholderiales</taxon>
        <taxon>Oxalobacteraceae</taxon>
        <taxon>Telluria group</taxon>
        <taxon>Rugamonas</taxon>
    </lineage>
</organism>
<sequence>MNPSATFRQATVADIPAMSRIRLEVRENILADPARITQQMYLDYLERLGRGWVAEVRGEIAGFCCAASQDASIWALFIAPEHEGRGCAKRLLALAVDWLFELGNDEVRLSTAANTRADRFYAAQGWSRGAQTGATDVQYRVRKAPSKPSQG</sequence>
<keyword evidence="1" id="KW-0808">Transferase</keyword>
<reference evidence="4 5" key="1">
    <citation type="submission" date="2016-10" db="EMBL/GenBank/DDBJ databases">
        <authorList>
            <person name="de Groot N.N."/>
        </authorList>
    </citation>
    <scope>NUCLEOTIDE SEQUENCE [LARGE SCALE GENOMIC DNA]</scope>
    <source>
        <strain evidence="4 5">ATCC 43154</strain>
    </source>
</reference>
<dbReference type="EMBL" id="FOTW01000018">
    <property type="protein sequence ID" value="SFM34780.1"/>
    <property type="molecule type" value="Genomic_DNA"/>
</dbReference>
<evidence type="ECO:0000313" key="4">
    <source>
        <dbReference type="EMBL" id="SFM34780.1"/>
    </source>
</evidence>
<evidence type="ECO:0000256" key="2">
    <source>
        <dbReference type="ARBA" id="ARBA00023315"/>
    </source>
</evidence>
<gene>
    <name evidence="4" type="ORF">SAMN02982985_03732</name>
</gene>